<comment type="caution">
    <text evidence="1">The sequence shown here is derived from an EMBL/GenBank/DDBJ whole genome shotgun (WGS) entry which is preliminary data.</text>
</comment>
<keyword evidence="2" id="KW-1185">Reference proteome</keyword>
<dbReference type="RefSeq" id="WP_378320899.1">
    <property type="nucleotide sequence ID" value="NZ_JBHUHY010000015.1"/>
</dbReference>
<dbReference type="EMBL" id="JBHUHY010000015">
    <property type="protein sequence ID" value="MFD2187896.1"/>
    <property type="molecule type" value="Genomic_DNA"/>
</dbReference>
<dbReference type="Pfam" id="PF19267">
    <property type="entry name" value="CIS_spike_tip"/>
    <property type="match status" value="1"/>
</dbReference>
<accession>A0ABW5B1B3</accession>
<reference evidence="2" key="1">
    <citation type="journal article" date="2019" name="Int. J. Syst. Evol. Microbiol.">
        <title>The Global Catalogue of Microorganisms (GCM) 10K type strain sequencing project: providing services to taxonomists for standard genome sequencing and annotation.</title>
        <authorList>
            <consortium name="The Broad Institute Genomics Platform"/>
            <consortium name="The Broad Institute Genome Sequencing Center for Infectious Disease"/>
            <person name="Wu L."/>
            <person name="Ma J."/>
        </authorList>
    </citation>
    <scope>NUCLEOTIDE SEQUENCE [LARGE SCALE GENOMIC DNA]</scope>
    <source>
        <strain evidence="2">DT92</strain>
    </source>
</reference>
<protein>
    <submittedName>
        <fullName evidence="1">Uncharacterized protein</fullName>
    </submittedName>
</protein>
<sequence length="142" mass="15180">MALDSIITDGDEVKFIPVFGSAIVSVQAGRIKASGKTTIKGKKVCIEGDEKKVEIANCSYIMPPFVIPGSGTLKIKQLAPDQLTQKTKSGNKNIILKGKFFIAVFEVKSPAKQPPPANTSDPMPMHIGQGMLIPNNTKIKGT</sequence>
<dbReference type="InterPro" id="IPR045362">
    <property type="entry name" value="CIS_spike_tip"/>
</dbReference>
<proteinExistence type="predicted"/>
<name>A0ABW5B1B3_9FLAO</name>
<dbReference type="Proteomes" id="UP001597344">
    <property type="component" value="Unassembled WGS sequence"/>
</dbReference>
<evidence type="ECO:0000313" key="1">
    <source>
        <dbReference type="EMBL" id="MFD2187896.1"/>
    </source>
</evidence>
<gene>
    <name evidence="1" type="ORF">ACFSJT_13920</name>
</gene>
<organism evidence="1 2">
    <name type="scientific">Aquimarina celericrescens</name>
    <dbReference type="NCBI Taxonomy" id="1964542"/>
    <lineage>
        <taxon>Bacteria</taxon>
        <taxon>Pseudomonadati</taxon>
        <taxon>Bacteroidota</taxon>
        <taxon>Flavobacteriia</taxon>
        <taxon>Flavobacteriales</taxon>
        <taxon>Flavobacteriaceae</taxon>
        <taxon>Aquimarina</taxon>
    </lineage>
</organism>
<evidence type="ECO:0000313" key="2">
    <source>
        <dbReference type="Proteomes" id="UP001597344"/>
    </source>
</evidence>